<comment type="caution">
    <text evidence="1">The sequence shown here is derived from an EMBL/GenBank/DDBJ whole genome shotgun (WGS) entry which is preliminary data.</text>
</comment>
<evidence type="ECO:0008006" key="3">
    <source>
        <dbReference type="Google" id="ProtNLM"/>
    </source>
</evidence>
<reference evidence="2" key="1">
    <citation type="journal article" date="2019" name="Int. J. Syst. Evol. Microbiol.">
        <title>The Global Catalogue of Microorganisms (GCM) 10K type strain sequencing project: providing services to taxonomists for standard genome sequencing and annotation.</title>
        <authorList>
            <consortium name="The Broad Institute Genomics Platform"/>
            <consortium name="The Broad Institute Genome Sequencing Center for Infectious Disease"/>
            <person name="Wu L."/>
            <person name="Ma J."/>
        </authorList>
    </citation>
    <scope>NUCLEOTIDE SEQUENCE [LARGE SCALE GENOMIC DNA]</scope>
    <source>
        <strain evidence="2">JCM 14326</strain>
    </source>
</reference>
<name>A0ABP4ZJC1_9MICO</name>
<proteinExistence type="predicted"/>
<evidence type="ECO:0000313" key="2">
    <source>
        <dbReference type="Proteomes" id="UP001501094"/>
    </source>
</evidence>
<organism evidence="1 2">
    <name type="scientific">Myceligenerans crystallogenes</name>
    <dbReference type="NCBI Taxonomy" id="316335"/>
    <lineage>
        <taxon>Bacteria</taxon>
        <taxon>Bacillati</taxon>
        <taxon>Actinomycetota</taxon>
        <taxon>Actinomycetes</taxon>
        <taxon>Micrococcales</taxon>
        <taxon>Promicromonosporaceae</taxon>
        <taxon>Myceligenerans</taxon>
    </lineage>
</organism>
<evidence type="ECO:0000313" key="1">
    <source>
        <dbReference type="EMBL" id="GAA1854728.1"/>
    </source>
</evidence>
<keyword evidence="2" id="KW-1185">Reference proteome</keyword>
<dbReference type="Proteomes" id="UP001501094">
    <property type="component" value="Unassembled WGS sequence"/>
</dbReference>
<accession>A0ABP4ZJC1</accession>
<protein>
    <recommendedName>
        <fullName evidence="3">Restriction endonuclease</fullName>
    </recommendedName>
</protein>
<gene>
    <name evidence="1" type="ORF">GCM10009751_09330</name>
</gene>
<dbReference type="EMBL" id="BAAANL010000002">
    <property type="protein sequence ID" value="GAA1854728.1"/>
    <property type="molecule type" value="Genomic_DNA"/>
</dbReference>
<sequence>MKGLTEAMVLTSVSMRDDFLYPWTTCGREDFDRVVELLLQRRHQPGPGHAQAVDGRGGDEGIDVDVTLPGGAITTIYQLKYFPEGFSGGWSKTRRAQIKSSFQSAMAHQPRSWVLVIPARPTPKERKWVRSLVGKQPVKVEILGRDKLDRMLAESPDILRMLMKGPLTEALRLAGSEHQALSTPADVENAAIDFGQRVNARSAFWGANVIVGADGSVTQQLVPKRPDAMEHEPLSLKPQFRDDEIGRSAQDQWDELHGYGGPGIAIGAEALASVEMDGPMWFAQDLTDAAVGVGPINMSRNMEIELRVANRAGATLQSLGGRSRLSFGQRGKRMEVELECGLDAVFKMPNGSQEGTAMFISKLDGHRVTSVADALTFMDWFTLHSNLRLEVWVDGKFIWVFELPDSAFGDLAPGATIRQLVDDLCVLSRHFSVSFRLPHELTWAQREEIRKCRLVIDGKVVEERGYQELAVTLNGSTSVAFEETIHSEAMAVVVETDLHYLVQGHKLPLRAKVFHPRARVTEPDAVLDALRDGTAAGKSVRIRGADDSPFRVFLAEDHRRDPDEPLAVEPLGIVGAEASA</sequence>